<dbReference type="PRINTS" id="PR00463">
    <property type="entry name" value="EP450I"/>
</dbReference>
<dbReference type="Pfam" id="PF00067">
    <property type="entry name" value="p450"/>
    <property type="match status" value="1"/>
</dbReference>
<dbReference type="GO" id="GO:0016705">
    <property type="term" value="F:oxidoreductase activity, acting on paired donors, with incorporation or reduction of molecular oxygen"/>
    <property type="evidence" value="ECO:0007669"/>
    <property type="project" value="InterPro"/>
</dbReference>
<evidence type="ECO:0008006" key="5">
    <source>
        <dbReference type="Google" id="ProtNLM"/>
    </source>
</evidence>
<accession>A0AAP0X784</accession>
<dbReference type="PRINTS" id="PR00385">
    <property type="entry name" value="P450"/>
</dbReference>
<name>A0AAP0X784_LIQFO</name>
<dbReference type="SUPFAM" id="SSF48264">
    <property type="entry name" value="Cytochrome P450"/>
    <property type="match status" value="1"/>
</dbReference>
<keyword evidence="1 2" id="KW-0479">Metal-binding</keyword>
<dbReference type="EMBL" id="JBBPBK010000001">
    <property type="protein sequence ID" value="KAK9292282.1"/>
    <property type="molecule type" value="Genomic_DNA"/>
</dbReference>
<protein>
    <recommendedName>
        <fullName evidence="5">Cytochrome P450</fullName>
    </recommendedName>
</protein>
<reference evidence="3 4" key="1">
    <citation type="journal article" date="2024" name="Plant J.">
        <title>Genome sequences and population genomics reveal climatic adaptation and genomic divergence between two closely related sweetgum species.</title>
        <authorList>
            <person name="Xu W.Q."/>
            <person name="Ren C.Q."/>
            <person name="Zhang X.Y."/>
            <person name="Comes H.P."/>
            <person name="Liu X.H."/>
            <person name="Li Y.G."/>
            <person name="Kettle C.J."/>
            <person name="Jalonen R."/>
            <person name="Gaisberger H."/>
            <person name="Ma Y.Z."/>
            <person name="Qiu Y.X."/>
        </authorList>
    </citation>
    <scope>NUCLEOTIDE SEQUENCE [LARGE SCALE GENOMIC DNA]</scope>
    <source>
        <strain evidence="3">Hangzhou</strain>
    </source>
</reference>
<comment type="caution">
    <text evidence="3">The sequence shown here is derived from an EMBL/GenBank/DDBJ whole genome shotgun (WGS) entry which is preliminary data.</text>
</comment>
<dbReference type="PANTHER" id="PTHR47951:SF8">
    <property type="entry name" value="CYTOCHROME P450 93A2-LIKE"/>
    <property type="match status" value="1"/>
</dbReference>
<dbReference type="Proteomes" id="UP001415857">
    <property type="component" value="Unassembled WGS sequence"/>
</dbReference>
<proteinExistence type="inferred from homology"/>
<sequence length="188" mass="21282">MLQHPETMKKVQEELVEVVGNDNIVEDFHLSNFHYLDAVVKETFRLHPPLPLLVPHVPSVLCTLAGYTIPKGVRIFLNAWAIQRHPEAWEDPLEFRPERFLSDMGKGDYSGNNFSYLPFGSGRRICVGVSLAEKLAVFVLASLLHSFEWKLPEGAKVDFSEKCGLVLKKTKPLVAIPFAKLSNLKHYN</sequence>
<dbReference type="GO" id="GO:0020037">
    <property type="term" value="F:heme binding"/>
    <property type="evidence" value="ECO:0007669"/>
    <property type="project" value="InterPro"/>
</dbReference>
<evidence type="ECO:0000313" key="4">
    <source>
        <dbReference type="Proteomes" id="UP001415857"/>
    </source>
</evidence>
<organism evidence="3 4">
    <name type="scientific">Liquidambar formosana</name>
    <name type="common">Formosan gum</name>
    <dbReference type="NCBI Taxonomy" id="63359"/>
    <lineage>
        <taxon>Eukaryota</taxon>
        <taxon>Viridiplantae</taxon>
        <taxon>Streptophyta</taxon>
        <taxon>Embryophyta</taxon>
        <taxon>Tracheophyta</taxon>
        <taxon>Spermatophyta</taxon>
        <taxon>Magnoliopsida</taxon>
        <taxon>eudicotyledons</taxon>
        <taxon>Gunneridae</taxon>
        <taxon>Pentapetalae</taxon>
        <taxon>Saxifragales</taxon>
        <taxon>Altingiaceae</taxon>
        <taxon>Liquidambar</taxon>
    </lineage>
</organism>
<keyword evidence="1 2" id="KW-0408">Iron</keyword>
<dbReference type="PANTHER" id="PTHR47951">
    <property type="entry name" value="OS08G0547900 PROTEIN"/>
    <property type="match status" value="1"/>
</dbReference>
<keyword evidence="2" id="KW-0503">Monooxygenase</keyword>
<dbReference type="GO" id="GO:0005506">
    <property type="term" value="F:iron ion binding"/>
    <property type="evidence" value="ECO:0007669"/>
    <property type="project" value="InterPro"/>
</dbReference>
<dbReference type="InterPro" id="IPR036396">
    <property type="entry name" value="Cyt_P450_sf"/>
</dbReference>
<evidence type="ECO:0000256" key="2">
    <source>
        <dbReference type="RuleBase" id="RU000461"/>
    </source>
</evidence>
<dbReference type="InterPro" id="IPR001128">
    <property type="entry name" value="Cyt_P450"/>
</dbReference>
<dbReference type="Gene3D" id="1.10.630.10">
    <property type="entry name" value="Cytochrome P450"/>
    <property type="match status" value="1"/>
</dbReference>
<evidence type="ECO:0000313" key="3">
    <source>
        <dbReference type="EMBL" id="KAK9292282.1"/>
    </source>
</evidence>
<keyword evidence="2" id="KW-0560">Oxidoreductase</keyword>
<keyword evidence="4" id="KW-1185">Reference proteome</keyword>
<feature type="binding site" description="axial binding residue" evidence="1">
    <location>
        <position position="126"/>
    </location>
    <ligand>
        <name>heme</name>
        <dbReference type="ChEBI" id="CHEBI:30413"/>
    </ligand>
    <ligandPart>
        <name>Fe</name>
        <dbReference type="ChEBI" id="CHEBI:18248"/>
    </ligandPart>
</feature>
<comment type="cofactor">
    <cofactor evidence="1">
        <name>heme</name>
        <dbReference type="ChEBI" id="CHEBI:30413"/>
    </cofactor>
</comment>
<dbReference type="PROSITE" id="PS00086">
    <property type="entry name" value="CYTOCHROME_P450"/>
    <property type="match status" value="1"/>
</dbReference>
<dbReference type="InterPro" id="IPR002401">
    <property type="entry name" value="Cyt_P450_E_grp-I"/>
</dbReference>
<keyword evidence="1 2" id="KW-0349">Heme</keyword>
<dbReference type="InterPro" id="IPR017972">
    <property type="entry name" value="Cyt_P450_CS"/>
</dbReference>
<dbReference type="GO" id="GO:0004497">
    <property type="term" value="F:monooxygenase activity"/>
    <property type="evidence" value="ECO:0007669"/>
    <property type="project" value="UniProtKB-KW"/>
</dbReference>
<gene>
    <name evidence="3" type="ORF">L1049_020246</name>
</gene>
<dbReference type="AlphaFoldDB" id="A0AAP0X784"/>
<comment type="similarity">
    <text evidence="2">Belongs to the cytochrome P450 family.</text>
</comment>
<evidence type="ECO:0000256" key="1">
    <source>
        <dbReference type="PIRSR" id="PIRSR602401-1"/>
    </source>
</evidence>